<evidence type="ECO:0000313" key="8">
    <source>
        <dbReference type="Proteomes" id="UP001518989"/>
    </source>
</evidence>
<evidence type="ECO:0000256" key="1">
    <source>
        <dbReference type="ARBA" id="ARBA00001231"/>
    </source>
</evidence>
<dbReference type="Pfam" id="PF00933">
    <property type="entry name" value="Glyco_hydro_3"/>
    <property type="match status" value="1"/>
</dbReference>
<evidence type="ECO:0000313" key="7">
    <source>
        <dbReference type="EMBL" id="MBO1079488.1"/>
    </source>
</evidence>
<dbReference type="InterPro" id="IPR017853">
    <property type="entry name" value="GH"/>
</dbReference>
<reference evidence="7 8" key="1">
    <citation type="submission" date="2020-09" db="EMBL/GenBank/DDBJ databases">
        <title>Roseomonas.</title>
        <authorList>
            <person name="Zhu W."/>
        </authorList>
    </citation>
    <scope>NUCLEOTIDE SEQUENCE [LARGE SCALE GENOMIC DNA]</scope>
    <source>
        <strain evidence="7 8">573</strain>
    </source>
</reference>
<keyword evidence="5 7" id="KW-0326">Glycosidase</keyword>
<accession>A0ABS3KS90</accession>
<dbReference type="SUPFAM" id="SSF51445">
    <property type="entry name" value="(Trans)glycosidases"/>
    <property type="match status" value="1"/>
</dbReference>
<comment type="similarity">
    <text evidence="2">Belongs to the glycosyl hydrolase 3 family.</text>
</comment>
<dbReference type="GO" id="GO:0004563">
    <property type="term" value="F:beta-N-acetylhexosaminidase activity"/>
    <property type="evidence" value="ECO:0007669"/>
    <property type="project" value="UniProtKB-EC"/>
</dbReference>
<dbReference type="InterPro" id="IPR036962">
    <property type="entry name" value="Glyco_hydro_3_N_sf"/>
</dbReference>
<evidence type="ECO:0000256" key="3">
    <source>
        <dbReference type="ARBA" id="ARBA00012663"/>
    </source>
</evidence>
<dbReference type="InterPro" id="IPR019800">
    <property type="entry name" value="Glyco_hydro_3_AS"/>
</dbReference>
<comment type="caution">
    <text evidence="7">The sequence shown here is derived from an EMBL/GenBank/DDBJ whole genome shotgun (WGS) entry which is preliminary data.</text>
</comment>
<keyword evidence="8" id="KW-1185">Reference proteome</keyword>
<keyword evidence="4 7" id="KW-0378">Hydrolase</keyword>
<dbReference type="Gene3D" id="3.20.20.300">
    <property type="entry name" value="Glycoside hydrolase, family 3, N-terminal domain"/>
    <property type="match status" value="1"/>
</dbReference>
<gene>
    <name evidence="7" type="primary">nagZ</name>
    <name evidence="7" type="ORF">IAI61_10620</name>
</gene>
<evidence type="ECO:0000256" key="2">
    <source>
        <dbReference type="ARBA" id="ARBA00005336"/>
    </source>
</evidence>
<dbReference type="PROSITE" id="PS00775">
    <property type="entry name" value="GLYCOSYL_HYDROL_F3"/>
    <property type="match status" value="1"/>
</dbReference>
<dbReference type="EMBL" id="JACTNG010000005">
    <property type="protein sequence ID" value="MBO1079488.1"/>
    <property type="molecule type" value="Genomic_DNA"/>
</dbReference>
<sequence>MRAARAVIVGLSGPELLAEEAALLRGQRPLGVILFARNIQDPAQLATLTAAVREELGEEAPILVDQEGGRVARLRPPHWPAFPAPGVFEGCDPAAAEANATLLSMECVAVGMDVICGPVLDLRLPGAHQIVGDRGFSADPAEVVRLAEGWLRGVQSGGGIPVLKHMPGHGRATADSHLELPRVTEPRAELAADIAPFAALAGRGAWGMTAHLLYTALDDRRPATLSPIVIADVIRGEIGFDGLLLSDDLDMKALSGSPGELVTAALAAGCDVALQCSGKLDDTAAALSAAGPLTERARRRIADARAARDAASRGVRPDPIALAQRRDTLLRNIA</sequence>
<evidence type="ECO:0000259" key="6">
    <source>
        <dbReference type="Pfam" id="PF00933"/>
    </source>
</evidence>
<dbReference type="NCBIfam" id="NF003740">
    <property type="entry name" value="PRK05337.1"/>
    <property type="match status" value="1"/>
</dbReference>
<comment type="catalytic activity">
    <reaction evidence="1">
        <text>Hydrolysis of terminal non-reducing N-acetyl-D-hexosamine residues in N-acetyl-beta-D-hexosaminides.</text>
        <dbReference type="EC" id="3.2.1.52"/>
    </reaction>
</comment>
<evidence type="ECO:0000256" key="5">
    <source>
        <dbReference type="ARBA" id="ARBA00023295"/>
    </source>
</evidence>
<dbReference type="PANTHER" id="PTHR30480">
    <property type="entry name" value="BETA-HEXOSAMINIDASE-RELATED"/>
    <property type="match status" value="1"/>
</dbReference>
<proteinExistence type="inferred from homology"/>
<dbReference type="InterPro" id="IPR001764">
    <property type="entry name" value="Glyco_hydro_3_N"/>
</dbReference>
<feature type="domain" description="Glycoside hydrolase family 3 N-terminal" evidence="6">
    <location>
        <begin position="19"/>
        <end position="282"/>
    </location>
</feature>
<evidence type="ECO:0000256" key="4">
    <source>
        <dbReference type="ARBA" id="ARBA00022801"/>
    </source>
</evidence>
<dbReference type="Proteomes" id="UP001518989">
    <property type="component" value="Unassembled WGS sequence"/>
</dbReference>
<protein>
    <recommendedName>
        <fullName evidence="3">beta-N-acetylhexosaminidase</fullName>
        <ecNumber evidence="3">3.2.1.52</ecNumber>
    </recommendedName>
</protein>
<name>A0ABS3KS90_9PROT</name>
<organism evidence="7 8">
    <name type="scientific">Roseomonas haemaphysalidis</name>
    <dbReference type="NCBI Taxonomy" id="2768162"/>
    <lineage>
        <taxon>Bacteria</taxon>
        <taxon>Pseudomonadati</taxon>
        <taxon>Pseudomonadota</taxon>
        <taxon>Alphaproteobacteria</taxon>
        <taxon>Acetobacterales</taxon>
        <taxon>Roseomonadaceae</taxon>
        <taxon>Roseomonas</taxon>
    </lineage>
</organism>
<dbReference type="InterPro" id="IPR050226">
    <property type="entry name" value="NagZ_Beta-hexosaminidase"/>
</dbReference>
<dbReference type="EC" id="3.2.1.52" evidence="3"/>
<dbReference type="PANTHER" id="PTHR30480:SF13">
    <property type="entry name" value="BETA-HEXOSAMINIDASE"/>
    <property type="match status" value="1"/>
</dbReference>